<dbReference type="InterPro" id="IPR013786">
    <property type="entry name" value="AcylCoA_DH/ox_N"/>
</dbReference>
<keyword evidence="9" id="KW-1185">Reference proteome</keyword>
<dbReference type="GO" id="GO:0003995">
    <property type="term" value="F:acyl-CoA dehydrogenase activity"/>
    <property type="evidence" value="ECO:0007669"/>
    <property type="project" value="TreeGrafter"/>
</dbReference>
<sequence length="365" mass="38958">MDLEFKEEERLLRDSLARFLSQRFPFEKRRHLRSAEAQLAAWREVDAAIGVGAAPLPEHVGGVGGGRVAAMIIAEELGAALAVTPFIDCHILSATLLLALGEDARVGAIARGDALVITAIEEPQTRGDIAAIRARATAAPGGWTLTGQKIAVPFAAEASDILLPARDEGGQLRLFQLPTASLCGKLHPYRTIDDAPAADLLLEGEPIDAAREIGRGRDAEAALHAAVEAAISALCAEAAGLARVLLEDTLSYTRQRRQFGQPLSSFQALQHRMVDMLLRREEISAAALLAALKPHDARASAGAKATVNEAIRKMAQEAVQLHGAMGMTEELRVGHYFKRATAIEQRLGTSDAHVARYAAAMQRAG</sequence>
<feature type="domain" description="Acyl-CoA dehydrogenase/oxidase C-terminal" evidence="6">
    <location>
        <begin position="233"/>
        <end position="361"/>
    </location>
</feature>
<dbReference type="EMBL" id="FUYP01000005">
    <property type="protein sequence ID" value="SKB42179.1"/>
    <property type="molecule type" value="Genomic_DNA"/>
</dbReference>
<keyword evidence="4" id="KW-0274">FAD</keyword>
<organism evidence="8 9">
    <name type="scientific">Sphingopyxis flava</name>
    <dbReference type="NCBI Taxonomy" id="1507287"/>
    <lineage>
        <taxon>Bacteria</taxon>
        <taxon>Pseudomonadati</taxon>
        <taxon>Pseudomonadota</taxon>
        <taxon>Alphaproteobacteria</taxon>
        <taxon>Sphingomonadales</taxon>
        <taxon>Sphingomonadaceae</taxon>
        <taxon>Sphingopyxis</taxon>
    </lineage>
</organism>
<evidence type="ECO:0000256" key="5">
    <source>
        <dbReference type="ARBA" id="ARBA00023002"/>
    </source>
</evidence>
<evidence type="ECO:0000259" key="6">
    <source>
        <dbReference type="Pfam" id="PF00441"/>
    </source>
</evidence>
<comment type="similarity">
    <text evidence="2">Belongs to the acyl-CoA dehydrogenase family.</text>
</comment>
<gene>
    <name evidence="8" type="ORF">SAMN06295937_1005136</name>
</gene>
<evidence type="ECO:0000313" key="9">
    <source>
        <dbReference type="Proteomes" id="UP000190044"/>
    </source>
</evidence>
<protein>
    <submittedName>
        <fullName evidence="8">Acyl-CoA dehydrogenase</fullName>
    </submittedName>
</protein>
<evidence type="ECO:0000259" key="7">
    <source>
        <dbReference type="Pfam" id="PF02771"/>
    </source>
</evidence>
<dbReference type="CDD" id="cd00567">
    <property type="entry name" value="ACAD"/>
    <property type="match status" value="1"/>
</dbReference>
<name>A0A1T5B547_9SPHN</name>
<dbReference type="Gene3D" id="1.20.140.10">
    <property type="entry name" value="Butyryl-CoA Dehydrogenase, subunit A, domain 3"/>
    <property type="match status" value="1"/>
</dbReference>
<dbReference type="GO" id="GO:0050660">
    <property type="term" value="F:flavin adenine dinucleotide binding"/>
    <property type="evidence" value="ECO:0007669"/>
    <property type="project" value="InterPro"/>
</dbReference>
<dbReference type="SUPFAM" id="SSF47203">
    <property type="entry name" value="Acyl-CoA dehydrogenase C-terminal domain-like"/>
    <property type="match status" value="1"/>
</dbReference>
<dbReference type="Proteomes" id="UP000190044">
    <property type="component" value="Unassembled WGS sequence"/>
</dbReference>
<dbReference type="PANTHER" id="PTHR43884:SF20">
    <property type="entry name" value="ACYL-COA DEHYDROGENASE FADE28"/>
    <property type="match status" value="1"/>
</dbReference>
<dbReference type="InterPro" id="IPR046373">
    <property type="entry name" value="Acyl-CoA_Oxase/DH_mid-dom_sf"/>
</dbReference>
<dbReference type="InterPro" id="IPR037069">
    <property type="entry name" value="AcylCoA_DH/ox_N_sf"/>
</dbReference>
<dbReference type="PANTHER" id="PTHR43884">
    <property type="entry name" value="ACYL-COA DEHYDROGENASE"/>
    <property type="match status" value="1"/>
</dbReference>
<dbReference type="InterPro" id="IPR036250">
    <property type="entry name" value="AcylCo_DH-like_C"/>
</dbReference>
<dbReference type="AlphaFoldDB" id="A0A1T5B547"/>
<evidence type="ECO:0000313" key="8">
    <source>
        <dbReference type="EMBL" id="SKB42179.1"/>
    </source>
</evidence>
<dbReference type="SUPFAM" id="SSF56645">
    <property type="entry name" value="Acyl-CoA dehydrogenase NM domain-like"/>
    <property type="match status" value="1"/>
</dbReference>
<dbReference type="Gene3D" id="1.10.540.10">
    <property type="entry name" value="Acyl-CoA dehydrogenase/oxidase, N-terminal domain"/>
    <property type="match status" value="1"/>
</dbReference>
<dbReference type="InterPro" id="IPR009075">
    <property type="entry name" value="AcylCo_DH/oxidase_C"/>
</dbReference>
<dbReference type="RefSeq" id="WP_079637730.1">
    <property type="nucleotide sequence ID" value="NZ_FUYP01000005.1"/>
</dbReference>
<evidence type="ECO:0000256" key="4">
    <source>
        <dbReference type="ARBA" id="ARBA00022827"/>
    </source>
</evidence>
<dbReference type="Pfam" id="PF00441">
    <property type="entry name" value="Acyl-CoA_dh_1"/>
    <property type="match status" value="1"/>
</dbReference>
<accession>A0A1T5B547</accession>
<keyword evidence="3" id="KW-0285">Flavoprotein</keyword>
<proteinExistence type="inferred from homology"/>
<dbReference type="InterPro" id="IPR009100">
    <property type="entry name" value="AcylCoA_DH/oxidase_NM_dom_sf"/>
</dbReference>
<dbReference type="Pfam" id="PF02771">
    <property type="entry name" value="Acyl-CoA_dh_N"/>
    <property type="match status" value="1"/>
</dbReference>
<evidence type="ECO:0000256" key="1">
    <source>
        <dbReference type="ARBA" id="ARBA00001974"/>
    </source>
</evidence>
<reference evidence="9" key="1">
    <citation type="submission" date="2017-02" db="EMBL/GenBank/DDBJ databases">
        <authorList>
            <person name="Varghese N."/>
            <person name="Submissions S."/>
        </authorList>
    </citation>
    <scope>NUCLEOTIDE SEQUENCE [LARGE SCALE GENOMIC DNA]</scope>
    <source>
        <strain evidence="9">R11H</strain>
    </source>
</reference>
<keyword evidence="5" id="KW-0560">Oxidoreductase</keyword>
<evidence type="ECO:0000256" key="3">
    <source>
        <dbReference type="ARBA" id="ARBA00022630"/>
    </source>
</evidence>
<feature type="domain" description="Acyl-CoA dehydrogenase/oxidase N-terminal" evidence="7">
    <location>
        <begin position="7"/>
        <end position="104"/>
    </location>
</feature>
<comment type="cofactor">
    <cofactor evidence="1">
        <name>FAD</name>
        <dbReference type="ChEBI" id="CHEBI:57692"/>
    </cofactor>
</comment>
<evidence type="ECO:0000256" key="2">
    <source>
        <dbReference type="ARBA" id="ARBA00009347"/>
    </source>
</evidence>
<dbReference type="OrthoDB" id="7328575at2"/>
<dbReference type="Gene3D" id="2.40.110.10">
    <property type="entry name" value="Butyryl-CoA Dehydrogenase, subunit A, domain 2"/>
    <property type="match status" value="1"/>
</dbReference>